<evidence type="ECO:0000256" key="4">
    <source>
        <dbReference type="ARBA" id="ARBA00022989"/>
    </source>
</evidence>
<accession>A0A9Q0XP40</accession>
<dbReference type="GO" id="GO:0005249">
    <property type="term" value="F:voltage-gated potassium channel activity"/>
    <property type="evidence" value="ECO:0007669"/>
    <property type="project" value="InterPro"/>
</dbReference>
<evidence type="ECO:0000256" key="6">
    <source>
        <dbReference type="SAM" id="Phobius"/>
    </source>
</evidence>
<dbReference type="Pfam" id="PF02060">
    <property type="entry name" value="ISK_Channel"/>
    <property type="match status" value="1"/>
</dbReference>
<comment type="subcellular location">
    <subcellularLocation>
        <location evidence="1">Membrane</location>
        <topology evidence="1">Single-pass membrane protein</topology>
    </subcellularLocation>
</comment>
<name>A0A9Q0XP40_9SAUR</name>
<evidence type="ECO:0000256" key="1">
    <source>
        <dbReference type="ARBA" id="ARBA00004167"/>
    </source>
</evidence>
<feature type="transmembrane region" description="Helical" evidence="6">
    <location>
        <begin position="44"/>
        <end position="69"/>
    </location>
</feature>
<comment type="caution">
    <text evidence="7">The sequence shown here is derived from an EMBL/GenBank/DDBJ whole genome shotgun (WGS) entry which is preliminary data.</text>
</comment>
<gene>
    <name evidence="7" type="ORF">JRQ81_020064</name>
</gene>
<evidence type="ECO:0000313" key="8">
    <source>
        <dbReference type="Proteomes" id="UP001142489"/>
    </source>
</evidence>
<proteinExistence type="inferred from homology"/>
<protein>
    <submittedName>
        <fullName evidence="7">Uncharacterized protein</fullName>
    </submittedName>
</protein>
<evidence type="ECO:0000313" key="7">
    <source>
        <dbReference type="EMBL" id="KAJ7320553.1"/>
    </source>
</evidence>
<comment type="similarity">
    <text evidence="2">Belongs to the potassium channel KCNE family.</text>
</comment>
<evidence type="ECO:0000256" key="2">
    <source>
        <dbReference type="ARBA" id="ARBA00005688"/>
    </source>
</evidence>
<dbReference type="Proteomes" id="UP001142489">
    <property type="component" value="Unassembled WGS sequence"/>
</dbReference>
<dbReference type="InterPro" id="IPR000369">
    <property type="entry name" value="K_chnl_KCNE"/>
</dbReference>
<reference evidence="7" key="1">
    <citation type="journal article" date="2023" name="DNA Res.">
        <title>Chromosome-level genome assembly of Phrynocephalus forsythii using third-generation DNA sequencing and Hi-C analysis.</title>
        <authorList>
            <person name="Qi Y."/>
            <person name="Zhao W."/>
            <person name="Zhao Y."/>
            <person name="Niu C."/>
            <person name="Cao S."/>
            <person name="Zhang Y."/>
        </authorList>
    </citation>
    <scope>NUCLEOTIDE SEQUENCE</scope>
    <source>
        <tissue evidence="7">Muscle</tissue>
    </source>
</reference>
<keyword evidence="3 6" id="KW-0812">Transmembrane</keyword>
<sequence>MNVSPSEVKSVLKSLLYVYVKEREKQAYLNFTNPYLAEQEEIAASLYILIVVGFFGFLLFSLMMTNIVYRQRENYMDYLYSEKFSGSRMKARCKLAMRTMDNSTISVLSATGHCQNTNKCPTAEAEAPSLQSVLSNV</sequence>
<evidence type="ECO:0000256" key="5">
    <source>
        <dbReference type="ARBA" id="ARBA00023136"/>
    </source>
</evidence>
<keyword evidence="5 6" id="KW-0472">Membrane</keyword>
<dbReference type="EMBL" id="JAPFRF010000010">
    <property type="protein sequence ID" value="KAJ7320553.1"/>
    <property type="molecule type" value="Genomic_DNA"/>
</dbReference>
<keyword evidence="4 6" id="KW-1133">Transmembrane helix</keyword>
<keyword evidence="8" id="KW-1185">Reference proteome</keyword>
<dbReference type="AlphaFoldDB" id="A0A9Q0XP40"/>
<dbReference type="OrthoDB" id="9217805at2759"/>
<evidence type="ECO:0000256" key="3">
    <source>
        <dbReference type="ARBA" id="ARBA00022692"/>
    </source>
</evidence>
<organism evidence="7 8">
    <name type="scientific">Phrynocephalus forsythii</name>
    <dbReference type="NCBI Taxonomy" id="171643"/>
    <lineage>
        <taxon>Eukaryota</taxon>
        <taxon>Metazoa</taxon>
        <taxon>Chordata</taxon>
        <taxon>Craniata</taxon>
        <taxon>Vertebrata</taxon>
        <taxon>Euteleostomi</taxon>
        <taxon>Lepidosauria</taxon>
        <taxon>Squamata</taxon>
        <taxon>Bifurcata</taxon>
        <taxon>Unidentata</taxon>
        <taxon>Episquamata</taxon>
        <taxon>Toxicofera</taxon>
        <taxon>Iguania</taxon>
        <taxon>Acrodonta</taxon>
        <taxon>Agamidae</taxon>
        <taxon>Agaminae</taxon>
        <taxon>Phrynocephalus</taxon>
    </lineage>
</organism>
<dbReference type="GO" id="GO:0016020">
    <property type="term" value="C:membrane"/>
    <property type="evidence" value="ECO:0007669"/>
    <property type="project" value="UniProtKB-SubCell"/>
</dbReference>